<comment type="caution">
    <text evidence="2">The sequence shown here is derived from an EMBL/GenBank/DDBJ whole genome shotgun (WGS) entry which is preliminary data.</text>
</comment>
<evidence type="ECO:0000256" key="1">
    <source>
        <dbReference type="SAM" id="MobiDB-lite"/>
    </source>
</evidence>
<proteinExistence type="predicted"/>
<dbReference type="EMBL" id="SRLO01001689">
    <property type="protein sequence ID" value="TNN35902.1"/>
    <property type="molecule type" value="Genomic_DNA"/>
</dbReference>
<reference evidence="2 3" key="1">
    <citation type="submission" date="2019-03" db="EMBL/GenBank/DDBJ databases">
        <title>First draft genome of Liparis tanakae, snailfish: a comprehensive survey of snailfish specific genes.</title>
        <authorList>
            <person name="Kim W."/>
            <person name="Song I."/>
            <person name="Jeong J.-H."/>
            <person name="Kim D."/>
            <person name="Kim S."/>
            <person name="Ryu S."/>
            <person name="Song J.Y."/>
            <person name="Lee S.K."/>
        </authorList>
    </citation>
    <scope>NUCLEOTIDE SEQUENCE [LARGE SCALE GENOMIC DNA]</scope>
    <source>
        <tissue evidence="2">Muscle</tissue>
    </source>
</reference>
<organism evidence="2 3">
    <name type="scientific">Liparis tanakae</name>
    <name type="common">Tanaka's snailfish</name>
    <dbReference type="NCBI Taxonomy" id="230148"/>
    <lineage>
        <taxon>Eukaryota</taxon>
        <taxon>Metazoa</taxon>
        <taxon>Chordata</taxon>
        <taxon>Craniata</taxon>
        <taxon>Vertebrata</taxon>
        <taxon>Euteleostomi</taxon>
        <taxon>Actinopterygii</taxon>
        <taxon>Neopterygii</taxon>
        <taxon>Teleostei</taxon>
        <taxon>Neoteleostei</taxon>
        <taxon>Acanthomorphata</taxon>
        <taxon>Eupercaria</taxon>
        <taxon>Perciformes</taxon>
        <taxon>Cottioidei</taxon>
        <taxon>Cottales</taxon>
        <taxon>Liparidae</taxon>
        <taxon>Liparis</taxon>
    </lineage>
</organism>
<sequence length="66" mass="7786">MERKKKEEEEEEEEETSFPKGVRLYKMTLRLSSSLRVGPHARERVAHSRRCPAQALTTPRHVRPSR</sequence>
<feature type="region of interest" description="Disordered" evidence="1">
    <location>
        <begin position="1"/>
        <end position="20"/>
    </location>
</feature>
<name>A0A4Z2F602_9TELE</name>
<evidence type="ECO:0000313" key="3">
    <source>
        <dbReference type="Proteomes" id="UP000314294"/>
    </source>
</evidence>
<accession>A0A4Z2F602</accession>
<keyword evidence="3" id="KW-1185">Reference proteome</keyword>
<gene>
    <name evidence="2" type="ORF">EYF80_053934</name>
</gene>
<dbReference type="Proteomes" id="UP000314294">
    <property type="component" value="Unassembled WGS sequence"/>
</dbReference>
<protein>
    <submittedName>
        <fullName evidence="2">Uncharacterized protein</fullName>
    </submittedName>
</protein>
<dbReference type="AlphaFoldDB" id="A0A4Z2F602"/>
<feature type="region of interest" description="Disordered" evidence="1">
    <location>
        <begin position="41"/>
        <end position="66"/>
    </location>
</feature>
<evidence type="ECO:0000313" key="2">
    <source>
        <dbReference type="EMBL" id="TNN35902.1"/>
    </source>
</evidence>